<sequence length="19" mass="1902">DGALPSGGVRKVEGKGFVE</sequence>
<dbReference type="EnsemblMetazoa" id="ADIR004932-RA">
    <property type="protein sequence ID" value="ADIR004932-PA"/>
    <property type="gene ID" value="ADIR004932"/>
</dbReference>
<reference evidence="1" key="2">
    <citation type="submission" date="2020-05" db="UniProtKB">
        <authorList>
            <consortium name="EnsemblMetazoa"/>
        </authorList>
    </citation>
    <scope>IDENTIFICATION</scope>
    <source>
        <strain evidence="1">WRAIR2</strain>
    </source>
</reference>
<accession>A0A182NBA4</accession>
<organism evidence="1 2">
    <name type="scientific">Anopheles dirus</name>
    <dbReference type="NCBI Taxonomy" id="7168"/>
    <lineage>
        <taxon>Eukaryota</taxon>
        <taxon>Metazoa</taxon>
        <taxon>Ecdysozoa</taxon>
        <taxon>Arthropoda</taxon>
        <taxon>Hexapoda</taxon>
        <taxon>Insecta</taxon>
        <taxon>Pterygota</taxon>
        <taxon>Neoptera</taxon>
        <taxon>Endopterygota</taxon>
        <taxon>Diptera</taxon>
        <taxon>Nematocera</taxon>
        <taxon>Culicoidea</taxon>
        <taxon>Culicidae</taxon>
        <taxon>Anophelinae</taxon>
        <taxon>Anopheles</taxon>
    </lineage>
</organism>
<dbReference type="AlphaFoldDB" id="A0A182NBA4"/>
<dbReference type="Proteomes" id="UP000075884">
    <property type="component" value="Unassembled WGS sequence"/>
</dbReference>
<evidence type="ECO:0000313" key="2">
    <source>
        <dbReference type="Proteomes" id="UP000075884"/>
    </source>
</evidence>
<name>A0A182NBA4_9DIPT</name>
<dbReference type="VEuPathDB" id="VectorBase:ADIR004932"/>
<reference evidence="2" key="1">
    <citation type="submission" date="2013-03" db="EMBL/GenBank/DDBJ databases">
        <title>The Genome Sequence of Anopheles dirus WRAIR2.</title>
        <authorList>
            <consortium name="The Broad Institute Genomics Platform"/>
            <person name="Neafsey D.E."/>
            <person name="Walton C."/>
            <person name="Walker B."/>
            <person name="Young S.K."/>
            <person name="Zeng Q."/>
            <person name="Gargeya S."/>
            <person name="Fitzgerald M."/>
            <person name="Haas B."/>
            <person name="Abouelleil A."/>
            <person name="Allen A.W."/>
            <person name="Alvarado L."/>
            <person name="Arachchi H.M."/>
            <person name="Berlin A.M."/>
            <person name="Chapman S.B."/>
            <person name="Gainer-Dewar J."/>
            <person name="Goldberg J."/>
            <person name="Griggs A."/>
            <person name="Gujja S."/>
            <person name="Hansen M."/>
            <person name="Howarth C."/>
            <person name="Imamovic A."/>
            <person name="Ireland A."/>
            <person name="Larimer J."/>
            <person name="McCowan C."/>
            <person name="Murphy C."/>
            <person name="Pearson M."/>
            <person name="Poon T.W."/>
            <person name="Priest M."/>
            <person name="Roberts A."/>
            <person name="Saif S."/>
            <person name="Shea T."/>
            <person name="Sisk P."/>
            <person name="Sykes S."/>
            <person name="Wortman J."/>
            <person name="Nusbaum C."/>
            <person name="Birren B."/>
        </authorList>
    </citation>
    <scope>NUCLEOTIDE SEQUENCE [LARGE SCALE GENOMIC DNA]</scope>
    <source>
        <strain evidence="2">WRAIR2</strain>
    </source>
</reference>
<proteinExistence type="predicted"/>
<keyword evidence="2" id="KW-1185">Reference proteome</keyword>
<evidence type="ECO:0000313" key="1">
    <source>
        <dbReference type="EnsemblMetazoa" id="ADIR004932-PA"/>
    </source>
</evidence>
<protein>
    <submittedName>
        <fullName evidence="1">Uncharacterized protein</fullName>
    </submittedName>
</protein>